<dbReference type="GO" id="GO:0005886">
    <property type="term" value="C:plasma membrane"/>
    <property type="evidence" value="ECO:0007669"/>
    <property type="project" value="UniProtKB-SubCell"/>
</dbReference>
<dbReference type="InterPro" id="IPR020846">
    <property type="entry name" value="MFS_dom"/>
</dbReference>
<dbReference type="CDD" id="cd17321">
    <property type="entry name" value="MFS_MMR_MDR_like"/>
    <property type="match status" value="1"/>
</dbReference>
<feature type="transmembrane region" description="Helical" evidence="8">
    <location>
        <begin position="364"/>
        <end position="389"/>
    </location>
</feature>
<dbReference type="Proteomes" id="UP000317043">
    <property type="component" value="Unassembled WGS sequence"/>
</dbReference>
<feature type="region of interest" description="Disordered" evidence="7">
    <location>
        <begin position="511"/>
        <end position="536"/>
    </location>
</feature>
<name>A0A543ASL9_9ACTN</name>
<dbReference type="InterPro" id="IPR011701">
    <property type="entry name" value="MFS"/>
</dbReference>
<dbReference type="PROSITE" id="PS50850">
    <property type="entry name" value="MFS"/>
    <property type="match status" value="1"/>
</dbReference>
<evidence type="ECO:0000256" key="1">
    <source>
        <dbReference type="ARBA" id="ARBA00004651"/>
    </source>
</evidence>
<dbReference type="AlphaFoldDB" id="A0A543ASL9"/>
<dbReference type="Gene3D" id="1.20.1250.20">
    <property type="entry name" value="MFS general substrate transporter like domains"/>
    <property type="match status" value="1"/>
</dbReference>
<dbReference type="PANTHER" id="PTHR42718:SF47">
    <property type="entry name" value="METHYL VIOLOGEN RESISTANCE PROTEIN SMVA"/>
    <property type="match status" value="1"/>
</dbReference>
<dbReference type="Gene3D" id="1.20.1720.10">
    <property type="entry name" value="Multidrug resistance protein D"/>
    <property type="match status" value="1"/>
</dbReference>
<evidence type="ECO:0000256" key="2">
    <source>
        <dbReference type="ARBA" id="ARBA00022448"/>
    </source>
</evidence>
<dbReference type="GO" id="GO:0022857">
    <property type="term" value="F:transmembrane transporter activity"/>
    <property type="evidence" value="ECO:0007669"/>
    <property type="project" value="InterPro"/>
</dbReference>
<evidence type="ECO:0000259" key="9">
    <source>
        <dbReference type="PROSITE" id="PS50850"/>
    </source>
</evidence>
<feature type="transmembrane region" description="Helical" evidence="8">
    <location>
        <begin position="142"/>
        <end position="162"/>
    </location>
</feature>
<evidence type="ECO:0000313" key="10">
    <source>
        <dbReference type="EMBL" id="TQL75581.1"/>
    </source>
</evidence>
<feature type="transmembrane region" description="Helical" evidence="8">
    <location>
        <begin position="109"/>
        <end position="130"/>
    </location>
</feature>
<organism evidence="10 11">
    <name type="scientific">Stackebrandtia endophytica</name>
    <dbReference type="NCBI Taxonomy" id="1496996"/>
    <lineage>
        <taxon>Bacteria</taxon>
        <taxon>Bacillati</taxon>
        <taxon>Actinomycetota</taxon>
        <taxon>Actinomycetes</taxon>
        <taxon>Glycomycetales</taxon>
        <taxon>Glycomycetaceae</taxon>
        <taxon>Stackebrandtia</taxon>
    </lineage>
</organism>
<feature type="transmembrane region" description="Helical" evidence="8">
    <location>
        <begin position="482"/>
        <end position="500"/>
    </location>
</feature>
<comment type="subcellular location">
    <subcellularLocation>
        <location evidence="1">Cell membrane</location>
        <topology evidence="1">Multi-pass membrane protein</topology>
    </subcellularLocation>
</comment>
<evidence type="ECO:0000256" key="7">
    <source>
        <dbReference type="SAM" id="MobiDB-lite"/>
    </source>
</evidence>
<dbReference type="InterPro" id="IPR036259">
    <property type="entry name" value="MFS_trans_sf"/>
</dbReference>
<reference evidence="10 11" key="1">
    <citation type="submission" date="2019-06" db="EMBL/GenBank/DDBJ databases">
        <title>Sequencing the genomes of 1000 actinobacteria strains.</title>
        <authorList>
            <person name="Klenk H.-P."/>
        </authorList>
    </citation>
    <scope>NUCLEOTIDE SEQUENCE [LARGE SCALE GENOMIC DNA]</scope>
    <source>
        <strain evidence="10 11">DSM 45928</strain>
    </source>
</reference>
<keyword evidence="3" id="KW-1003">Cell membrane</keyword>
<feature type="transmembrane region" description="Helical" evidence="8">
    <location>
        <begin position="84"/>
        <end position="103"/>
    </location>
</feature>
<dbReference type="PANTHER" id="PTHR42718">
    <property type="entry name" value="MAJOR FACILITATOR SUPERFAMILY MULTIDRUG TRANSPORTER MFSC"/>
    <property type="match status" value="1"/>
</dbReference>
<evidence type="ECO:0000256" key="4">
    <source>
        <dbReference type="ARBA" id="ARBA00022692"/>
    </source>
</evidence>
<dbReference type="RefSeq" id="WP_142035662.1">
    <property type="nucleotide sequence ID" value="NZ_JBHTGS010000001.1"/>
</dbReference>
<evidence type="ECO:0000256" key="5">
    <source>
        <dbReference type="ARBA" id="ARBA00022989"/>
    </source>
</evidence>
<gene>
    <name evidence="10" type="ORF">FB566_1088</name>
</gene>
<dbReference type="OrthoDB" id="9781469at2"/>
<feature type="transmembrane region" description="Helical" evidence="8">
    <location>
        <begin position="270"/>
        <end position="292"/>
    </location>
</feature>
<sequence>MPPTATSPPPPTWREWTGLLLLALPLFMMATDFTVMFMAMPAVTADLAPSTTQTLWITHIGEFVAAGLVITMGWLTGRIGPRPLLLTAMGMYALVSTMAAFSPNPETLLAARVLIGAAGGAASPAAIAMLRSMFPNGKHFGIAFATLMGAFSAGGALGPPMGGMLLEYFWWGSVFLVNVPVAAIVLIAGLWLFPRNHETNEDRIDMISVVLSMSAIIAVVFGLQEIADQGVTVPYVLALLVGIGLAVVFIRRQRTVANPLLDLTLFSIRALRTTATVFILSSMAFVSVYFILVQYLQVVAAVPVAQLGLMLTAPGAAAVLGTVLTPPLARRFAPSHFMAGGAAVSMIGILAIITAILVAPHPVWLFIVGTAIVTFGITPLMTLGAQLIVTSAPAERAGQAVAIQDIGSGLGGALGMAFIGSLAMAVFSRMLATDAPTGVTEADVEAAGHSLGGAVSVAEGIGGPVGEALLATAQDAWSMGTLAAYVAAAVLGAATIVMILRGLRGVTLPADLDASPSQTPQDDHAPALSSPTNHQG</sequence>
<dbReference type="EMBL" id="VFOW01000001">
    <property type="protein sequence ID" value="TQL75581.1"/>
    <property type="molecule type" value="Genomic_DNA"/>
</dbReference>
<comment type="caution">
    <text evidence="10">The sequence shown here is derived from an EMBL/GenBank/DDBJ whole genome shotgun (WGS) entry which is preliminary data.</text>
</comment>
<feature type="domain" description="Major facilitator superfamily (MFS) profile" evidence="9">
    <location>
        <begin position="18"/>
        <end position="504"/>
    </location>
</feature>
<feature type="transmembrane region" description="Helical" evidence="8">
    <location>
        <begin position="206"/>
        <end position="227"/>
    </location>
</feature>
<protein>
    <submittedName>
        <fullName evidence="10">DHA2 family multidrug resistance protein-like MFS transporter</fullName>
    </submittedName>
</protein>
<evidence type="ECO:0000256" key="3">
    <source>
        <dbReference type="ARBA" id="ARBA00022475"/>
    </source>
</evidence>
<accession>A0A543ASL9</accession>
<feature type="transmembrane region" description="Helical" evidence="8">
    <location>
        <begin position="337"/>
        <end position="358"/>
    </location>
</feature>
<evidence type="ECO:0000256" key="6">
    <source>
        <dbReference type="ARBA" id="ARBA00023136"/>
    </source>
</evidence>
<keyword evidence="2" id="KW-0813">Transport</keyword>
<feature type="transmembrane region" description="Helical" evidence="8">
    <location>
        <begin position="168"/>
        <end position="194"/>
    </location>
</feature>
<keyword evidence="5 8" id="KW-1133">Transmembrane helix</keyword>
<evidence type="ECO:0000313" key="11">
    <source>
        <dbReference type="Proteomes" id="UP000317043"/>
    </source>
</evidence>
<feature type="transmembrane region" description="Helical" evidence="8">
    <location>
        <begin position="410"/>
        <end position="432"/>
    </location>
</feature>
<dbReference type="InParanoid" id="A0A543ASL9"/>
<keyword evidence="6 8" id="KW-0472">Membrane</keyword>
<dbReference type="SUPFAM" id="SSF103473">
    <property type="entry name" value="MFS general substrate transporter"/>
    <property type="match status" value="1"/>
</dbReference>
<feature type="transmembrane region" description="Helical" evidence="8">
    <location>
        <begin position="233"/>
        <end position="250"/>
    </location>
</feature>
<feature type="transmembrane region" description="Helical" evidence="8">
    <location>
        <begin position="55"/>
        <end position="77"/>
    </location>
</feature>
<keyword evidence="4 8" id="KW-0812">Transmembrane</keyword>
<evidence type="ECO:0000256" key="8">
    <source>
        <dbReference type="SAM" id="Phobius"/>
    </source>
</evidence>
<feature type="transmembrane region" description="Helical" evidence="8">
    <location>
        <begin position="304"/>
        <end position="325"/>
    </location>
</feature>
<dbReference type="Pfam" id="PF07690">
    <property type="entry name" value="MFS_1"/>
    <property type="match status" value="1"/>
</dbReference>
<keyword evidence="11" id="KW-1185">Reference proteome</keyword>
<proteinExistence type="predicted"/>